<dbReference type="Proteomes" id="UP000027059">
    <property type="component" value="Chromosome"/>
</dbReference>
<feature type="transmembrane region" description="Helical" evidence="1">
    <location>
        <begin position="58"/>
        <end position="75"/>
    </location>
</feature>
<evidence type="ECO:0000256" key="1">
    <source>
        <dbReference type="SAM" id="Phobius"/>
    </source>
</evidence>
<evidence type="ECO:0000313" key="2">
    <source>
        <dbReference type="EMBL" id="AIA30042.1"/>
    </source>
</evidence>
<keyword evidence="3" id="KW-1185">Reference proteome</keyword>
<organism evidence="2 3">
    <name type="scientific">Leptospirillum ferriphilum YSK</name>
    <dbReference type="NCBI Taxonomy" id="1441628"/>
    <lineage>
        <taxon>Bacteria</taxon>
        <taxon>Pseudomonadati</taxon>
        <taxon>Nitrospirota</taxon>
        <taxon>Nitrospiria</taxon>
        <taxon>Nitrospirales</taxon>
        <taxon>Nitrospiraceae</taxon>
        <taxon>Leptospirillum</taxon>
    </lineage>
</organism>
<evidence type="ECO:0000313" key="3">
    <source>
        <dbReference type="Proteomes" id="UP000027059"/>
    </source>
</evidence>
<dbReference type="AlphaFoldDB" id="A0A059XXT4"/>
<keyword evidence="1" id="KW-0812">Transmembrane</keyword>
<accession>A0A059XXT4</accession>
<feature type="transmembrane region" description="Helical" evidence="1">
    <location>
        <begin position="95"/>
        <end position="117"/>
    </location>
</feature>
<dbReference type="EMBL" id="CP007243">
    <property type="protein sequence ID" value="AIA30042.1"/>
    <property type="molecule type" value="Genomic_DNA"/>
</dbReference>
<sequence length="152" mass="17396">MNWYVIFMSLLIYLALTGYLTAWYIRVGKKGASIGRRIGSLVTSPSESDFIRIRRGHILSAVVGFGCDISGTLIMEIERIKGRIKFHPVPPALDWFHLITAQGALYLFLVVMILGFLKRKGAAISRYHYPVAKIFFLFWFSSSISGWFYRVH</sequence>
<feature type="transmembrane region" description="Helical" evidence="1">
    <location>
        <begin position="6"/>
        <end position="27"/>
    </location>
</feature>
<dbReference type="KEGG" id="lfp:Y981_02105"/>
<reference evidence="3" key="1">
    <citation type="submission" date="2014-02" db="EMBL/GenBank/DDBJ databases">
        <title>Complete genome sequence and comparative genomic analysis of the nitrogen-fixing bacterium Leptospirillum ferriphilum YSK.</title>
        <authorList>
            <person name="Guo X."/>
            <person name="Yin H."/>
            <person name="Liang Y."/>
            <person name="Hu Q."/>
            <person name="Ma L."/>
            <person name="Xiao Y."/>
            <person name="Zhang X."/>
            <person name="Qiu G."/>
            <person name="Liu X."/>
        </authorList>
    </citation>
    <scope>NUCLEOTIDE SEQUENCE [LARGE SCALE GENOMIC DNA]</scope>
    <source>
        <strain evidence="3">YSK</strain>
    </source>
</reference>
<name>A0A059XXT4_9BACT</name>
<keyword evidence="1" id="KW-0472">Membrane</keyword>
<feature type="transmembrane region" description="Helical" evidence="1">
    <location>
        <begin position="129"/>
        <end position="149"/>
    </location>
</feature>
<reference evidence="2 3" key="2">
    <citation type="journal article" date="2015" name="Biomed. Res. Int.">
        <title>Effects of Arsenite Resistance on the Growth and Functional Gene Expression of Leptospirillum ferriphilum and Acidithiobacillus thiooxidans in Pure Culture and Coculture.</title>
        <authorList>
            <person name="Jiang H."/>
            <person name="Liang Y."/>
            <person name="Yin H."/>
            <person name="Xiao Y."/>
            <person name="Guo X."/>
            <person name="Xu Y."/>
            <person name="Hu Q."/>
            <person name="Liu H."/>
            <person name="Liu X."/>
        </authorList>
    </citation>
    <scope>NUCLEOTIDE SEQUENCE [LARGE SCALE GENOMIC DNA]</scope>
    <source>
        <strain evidence="2 3">YSK</strain>
    </source>
</reference>
<dbReference type="HOGENOM" id="CLU_1720069_0_0_0"/>
<protein>
    <submittedName>
        <fullName evidence="2">Uncharacterized protein</fullName>
    </submittedName>
</protein>
<keyword evidence="1" id="KW-1133">Transmembrane helix</keyword>
<proteinExistence type="predicted"/>
<dbReference type="OrthoDB" id="9811497at2"/>
<gene>
    <name evidence="2" type="ORF">Y981_02105</name>
</gene>